<dbReference type="EMBL" id="SOFE01000001">
    <property type="protein sequence ID" value="TFB89499.1"/>
    <property type="molecule type" value="Genomic_DNA"/>
</dbReference>
<dbReference type="AlphaFoldDB" id="A0A1I2ZJ05"/>
<dbReference type="GO" id="GO:0003700">
    <property type="term" value="F:DNA-binding transcription factor activity"/>
    <property type="evidence" value="ECO:0007669"/>
    <property type="project" value="TreeGrafter"/>
</dbReference>
<dbReference type="Gene3D" id="3.30.450.40">
    <property type="match status" value="2"/>
</dbReference>
<keyword evidence="2" id="KW-0238">DNA-binding</keyword>
<dbReference type="PROSITE" id="PS51077">
    <property type="entry name" value="HTH_ICLR"/>
    <property type="match status" value="1"/>
</dbReference>
<dbReference type="PROSITE" id="PS51078">
    <property type="entry name" value="ICLR_ED"/>
    <property type="match status" value="1"/>
</dbReference>
<protein>
    <submittedName>
        <fullName evidence="7">IclR family transcriptional regulator</fullName>
    </submittedName>
    <submittedName>
        <fullName evidence="6">Transcriptional regulator, IclR family</fullName>
    </submittedName>
</protein>
<dbReference type="PANTHER" id="PTHR30136:SF35">
    <property type="entry name" value="HTH-TYPE TRANSCRIPTIONAL REGULATOR RV1719"/>
    <property type="match status" value="1"/>
</dbReference>
<evidence type="ECO:0000313" key="9">
    <source>
        <dbReference type="Proteomes" id="UP000297963"/>
    </source>
</evidence>
<comment type="caution">
    <text evidence="7">The sequence shown here is derived from an EMBL/GenBank/DDBJ whole genome shotgun (WGS) entry which is preliminary data.</text>
</comment>
<dbReference type="PANTHER" id="PTHR30136">
    <property type="entry name" value="HELIX-TURN-HELIX TRANSCRIPTIONAL REGULATOR, ICLR FAMILY"/>
    <property type="match status" value="1"/>
</dbReference>
<dbReference type="InterPro" id="IPR029016">
    <property type="entry name" value="GAF-like_dom_sf"/>
</dbReference>
<accession>A0A1I2ZJ05</accession>
<dbReference type="InterPro" id="IPR014757">
    <property type="entry name" value="Tscrpt_reg_IclR_C"/>
</dbReference>
<evidence type="ECO:0000313" key="7">
    <source>
        <dbReference type="EMBL" id="TFB89499.1"/>
    </source>
</evidence>
<feature type="domain" description="IclR-ED" evidence="5">
    <location>
        <begin position="73"/>
        <end position="218"/>
    </location>
</feature>
<gene>
    <name evidence="7" type="ORF">E3O11_00360</name>
    <name evidence="6" type="ORF">SAMN05216274_10479</name>
</gene>
<reference evidence="6 8" key="1">
    <citation type="submission" date="2016-10" db="EMBL/GenBank/DDBJ databases">
        <authorList>
            <person name="Varghese N."/>
            <person name="Submissions S."/>
        </authorList>
    </citation>
    <scope>NUCLEOTIDE SEQUENCE [LARGE SCALE GENOMIC DNA]</scope>
    <source>
        <strain evidence="6 8">GMCC 1.11211</strain>
    </source>
</reference>
<evidence type="ECO:0000259" key="5">
    <source>
        <dbReference type="PROSITE" id="PS51078"/>
    </source>
</evidence>
<evidence type="ECO:0000259" key="4">
    <source>
        <dbReference type="PROSITE" id="PS51077"/>
    </source>
</evidence>
<sequence>MSAIPGKPDTTTRTAERALALLSVVCERGSLTLGEAAKAVDLSASTALRLLRTLEAATFIRRDDEGSYRPGVAIVQLGVLALSQESLVALCRDPMTRIVEQTGESAYLSIPAPGRQGLYVAIVEGTHSVRHSNWVGRKFPLDSSASGKALQGGTGDTGYCVVSDGVERDVTAIAVPISVGDRIVGALSVVVPSYRITTSSIERIGQLLLGEARQLYAR</sequence>
<dbReference type="Proteomes" id="UP000199681">
    <property type="component" value="Unassembled WGS sequence"/>
</dbReference>
<evidence type="ECO:0000256" key="2">
    <source>
        <dbReference type="ARBA" id="ARBA00023125"/>
    </source>
</evidence>
<dbReference type="Pfam" id="PF09339">
    <property type="entry name" value="HTH_IclR"/>
    <property type="match status" value="1"/>
</dbReference>
<proteinExistence type="predicted"/>
<evidence type="ECO:0000256" key="3">
    <source>
        <dbReference type="ARBA" id="ARBA00023163"/>
    </source>
</evidence>
<dbReference type="SUPFAM" id="SSF55781">
    <property type="entry name" value="GAF domain-like"/>
    <property type="match status" value="1"/>
</dbReference>
<dbReference type="Proteomes" id="UP000297963">
    <property type="component" value="Unassembled WGS sequence"/>
</dbReference>
<dbReference type="SUPFAM" id="SSF46785">
    <property type="entry name" value="Winged helix' DNA-binding domain"/>
    <property type="match status" value="1"/>
</dbReference>
<dbReference type="InterPro" id="IPR036388">
    <property type="entry name" value="WH-like_DNA-bd_sf"/>
</dbReference>
<feature type="domain" description="HTH iclR-type" evidence="4">
    <location>
        <begin position="12"/>
        <end position="72"/>
    </location>
</feature>
<dbReference type="Gene3D" id="1.10.10.10">
    <property type="entry name" value="Winged helix-like DNA-binding domain superfamily/Winged helix DNA-binding domain"/>
    <property type="match status" value="1"/>
</dbReference>
<name>A0A1I2ZJ05_9MICO</name>
<dbReference type="InterPro" id="IPR005471">
    <property type="entry name" value="Tscrpt_reg_IclR_N"/>
</dbReference>
<dbReference type="GO" id="GO:0045892">
    <property type="term" value="P:negative regulation of DNA-templated transcription"/>
    <property type="evidence" value="ECO:0007669"/>
    <property type="project" value="TreeGrafter"/>
</dbReference>
<reference evidence="7 9" key="2">
    <citation type="submission" date="2019-03" db="EMBL/GenBank/DDBJ databases">
        <title>Genomics of glacier-inhabiting Cryobacterium strains.</title>
        <authorList>
            <person name="Liu Q."/>
            <person name="Xin Y.-H."/>
        </authorList>
    </citation>
    <scope>NUCLEOTIDE SEQUENCE [LARGE SCALE GENOMIC DNA]</scope>
    <source>
        <strain evidence="7 9">Hh34</strain>
    </source>
</reference>
<keyword evidence="3" id="KW-0804">Transcription</keyword>
<dbReference type="EMBL" id="FOPW01000004">
    <property type="protein sequence ID" value="SFH37793.1"/>
    <property type="molecule type" value="Genomic_DNA"/>
</dbReference>
<keyword evidence="1" id="KW-0805">Transcription regulation</keyword>
<dbReference type="InterPro" id="IPR050707">
    <property type="entry name" value="HTH_MetabolicPath_Reg"/>
</dbReference>
<dbReference type="InterPro" id="IPR036390">
    <property type="entry name" value="WH_DNA-bd_sf"/>
</dbReference>
<dbReference type="Pfam" id="PF01614">
    <property type="entry name" value="IclR_C"/>
    <property type="match status" value="2"/>
</dbReference>
<evidence type="ECO:0000256" key="1">
    <source>
        <dbReference type="ARBA" id="ARBA00023015"/>
    </source>
</evidence>
<evidence type="ECO:0000313" key="6">
    <source>
        <dbReference type="EMBL" id="SFH37793.1"/>
    </source>
</evidence>
<dbReference type="GO" id="GO:0003677">
    <property type="term" value="F:DNA binding"/>
    <property type="evidence" value="ECO:0007669"/>
    <property type="project" value="UniProtKB-KW"/>
</dbReference>
<dbReference type="SMART" id="SM00346">
    <property type="entry name" value="HTH_ICLR"/>
    <property type="match status" value="1"/>
</dbReference>
<evidence type="ECO:0000313" key="8">
    <source>
        <dbReference type="Proteomes" id="UP000199681"/>
    </source>
</evidence>
<keyword evidence="8" id="KW-1185">Reference proteome</keyword>
<dbReference type="RefSeq" id="WP_092448792.1">
    <property type="nucleotide sequence ID" value="NZ_BKAC01000002.1"/>
</dbReference>
<dbReference type="STRING" id="995038.SAMN05216274_10479"/>
<organism evidence="7 9">
    <name type="scientific">Cryobacterium levicorallinum</name>
    <dbReference type="NCBI Taxonomy" id="995038"/>
    <lineage>
        <taxon>Bacteria</taxon>
        <taxon>Bacillati</taxon>
        <taxon>Actinomycetota</taxon>
        <taxon>Actinomycetes</taxon>
        <taxon>Micrococcales</taxon>
        <taxon>Microbacteriaceae</taxon>
        <taxon>Cryobacterium</taxon>
    </lineage>
</organism>